<feature type="region of interest" description="Disordered" evidence="4">
    <location>
        <begin position="1"/>
        <end position="21"/>
    </location>
</feature>
<dbReference type="InterPro" id="IPR036028">
    <property type="entry name" value="SH3-like_dom_sf"/>
</dbReference>
<keyword evidence="3" id="KW-0175">Coiled coil</keyword>
<dbReference type="InterPro" id="IPR001849">
    <property type="entry name" value="PH_domain"/>
</dbReference>
<dbReference type="InterPro" id="IPR001452">
    <property type="entry name" value="SH3_domain"/>
</dbReference>
<dbReference type="GO" id="GO:0005085">
    <property type="term" value="F:guanyl-nucleotide exchange factor activity"/>
    <property type="evidence" value="ECO:0007669"/>
    <property type="project" value="InterPro"/>
</dbReference>
<feature type="domain" description="SH3" evidence="5">
    <location>
        <begin position="177"/>
        <end position="236"/>
    </location>
</feature>
<evidence type="ECO:0000256" key="4">
    <source>
        <dbReference type="SAM" id="MobiDB-lite"/>
    </source>
</evidence>
<dbReference type="Pfam" id="PF07653">
    <property type="entry name" value="SH3_2"/>
    <property type="match status" value="1"/>
</dbReference>
<dbReference type="AlphaFoldDB" id="A0AA88Y1M3"/>
<dbReference type="Gene3D" id="1.20.900.10">
    <property type="entry name" value="Dbl homology (DH) domain"/>
    <property type="match status" value="1"/>
</dbReference>
<dbReference type="EMBL" id="VSWD01000008">
    <property type="protein sequence ID" value="KAK3095863.1"/>
    <property type="molecule type" value="Genomic_DNA"/>
</dbReference>
<dbReference type="SUPFAM" id="SSF48065">
    <property type="entry name" value="DBL homology domain (DH-domain)"/>
    <property type="match status" value="1"/>
</dbReference>
<dbReference type="InterPro" id="IPR000219">
    <property type="entry name" value="DH_dom"/>
</dbReference>
<feature type="compositionally biased region" description="Basic and acidic residues" evidence="4">
    <location>
        <begin position="1"/>
        <end position="11"/>
    </location>
</feature>
<dbReference type="SUPFAM" id="SSF50044">
    <property type="entry name" value="SH3-domain"/>
    <property type="match status" value="1"/>
</dbReference>
<feature type="coiled-coil region" evidence="3">
    <location>
        <begin position="846"/>
        <end position="884"/>
    </location>
</feature>
<dbReference type="SMART" id="SM00233">
    <property type="entry name" value="PH"/>
    <property type="match status" value="1"/>
</dbReference>
<dbReference type="FunFam" id="1.20.900.10:FF:000016">
    <property type="entry name" value="Rho guanine nucleotide exchange factor 6"/>
    <property type="match status" value="1"/>
</dbReference>
<feature type="region of interest" description="Disordered" evidence="4">
    <location>
        <begin position="44"/>
        <end position="99"/>
    </location>
</feature>
<dbReference type="PROSITE" id="PS50002">
    <property type="entry name" value="SH3"/>
    <property type="match status" value="1"/>
</dbReference>
<evidence type="ECO:0000259" key="6">
    <source>
        <dbReference type="PROSITE" id="PS50003"/>
    </source>
</evidence>
<dbReference type="Pfam" id="PF16523">
    <property type="entry name" value="betaPIX_CC"/>
    <property type="match status" value="1"/>
</dbReference>
<feature type="compositionally biased region" description="Basic residues" evidence="4">
    <location>
        <begin position="639"/>
        <end position="651"/>
    </location>
</feature>
<dbReference type="Proteomes" id="UP001186944">
    <property type="component" value="Unassembled WGS sequence"/>
</dbReference>
<dbReference type="SMART" id="SM00326">
    <property type="entry name" value="SH3"/>
    <property type="match status" value="1"/>
</dbReference>
<keyword evidence="9" id="KW-1185">Reference proteome</keyword>
<evidence type="ECO:0000313" key="9">
    <source>
        <dbReference type="Proteomes" id="UP001186944"/>
    </source>
</evidence>
<gene>
    <name evidence="8" type="ORF">FSP39_020103</name>
</gene>
<name>A0AA88Y1M3_PINIB</name>
<keyword evidence="1 2" id="KW-0728">SH3 domain</keyword>
<dbReference type="SUPFAM" id="SSF50729">
    <property type="entry name" value="PH domain-like"/>
    <property type="match status" value="1"/>
</dbReference>
<feature type="domain" description="DH" evidence="7">
    <location>
        <begin position="269"/>
        <end position="448"/>
    </location>
</feature>
<feature type="compositionally biased region" description="Acidic residues" evidence="4">
    <location>
        <begin position="88"/>
        <end position="97"/>
    </location>
</feature>
<evidence type="ECO:0000259" key="5">
    <source>
        <dbReference type="PROSITE" id="PS50002"/>
    </source>
</evidence>
<evidence type="ECO:0000256" key="1">
    <source>
        <dbReference type="ARBA" id="ARBA00022443"/>
    </source>
</evidence>
<dbReference type="Gene3D" id="2.30.30.40">
    <property type="entry name" value="SH3 Domains"/>
    <property type="match status" value="1"/>
</dbReference>
<dbReference type="PANTHER" id="PTHR46026:SF1">
    <property type="entry name" value="RHO-TYPE GUANINE NUCLEOTIDE EXCHANGE FACTOR, ISOFORM F"/>
    <property type="match status" value="1"/>
</dbReference>
<evidence type="ECO:0000256" key="3">
    <source>
        <dbReference type="SAM" id="Coils"/>
    </source>
</evidence>
<protein>
    <recommendedName>
        <fullName evidence="10">Rho guanine nucleotide exchange factor 7</fullName>
    </recommendedName>
</protein>
<evidence type="ECO:0000313" key="8">
    <source>
        <dbReference type="EMBL" id="KAK3095863.1"/>
    </source>
</evidence>
<dbReference type="SMART" id="SM00325">
    <property type="entry name" value="RhoGEF"/>
    <property type="match status" value="1"/>
</dbReference>
<dbReference type="InterPro" id="IPR011993">
    <property type="entry name" value="PH-like_dom_sf"/>
</dbReference>
<feature type="compositionally biased region" description="Basic and acidic residues" evidence="4">
    <location>
        <begin position="44"/>
        <end position="82"/>
    </location>
</feature>
<dbReference type="CDD" id="cd11877">
    <property type="entry name" value="SH3_PIX"/>
    <property type="match status" value="1"/>
</dbReference>
<dbReference type="Gene3D" id="1.20.5.390">
    <property type="entry name" value="L1 transposable element, trimerization domain"/>
    <property type="match status" value="1"/>
</dbReference>
<dbReference type="PANTHER" id="PTHR46026">
    <property type="entry name" value="RHO-TYPE GUANINE NUCLEOTIDE EXCHANGE FACTOR, ISOFORM F"/>
    <property type="match status" value="1"/>
</dbReference>
<evidence type="ECO:0000259" key="7">
    <source>
        <dbReference type="PROSITE" id="PS50010"/>
    </source>
</evidence>
<feature type="domain" description="PH" evidence="6">
    <location>
        <begin position="470"/>
        <end position="575"/>
    </location>
</feature>
<dbReference type="InterPro" id="IPR032409">
    <property type="entry name" value="GEF6/7_CC"/>
</dbReference>
<sequence length="891" mass="101066">MDKPKEHDTRQRTTSSELSGEFDLIVNEINDFIAILEERGQQFQNKEAEARLQSKSKEFEDRTASKSKEAELRTQKPEREDNALEAVDISEDSEDSELSISPRNTVIHIEDTDLFLTEQESSEPIYESFDDVKENDYEAIKGPPLKVKAVATANLIPQKPALKPKPKNLHKTMEPNQHTRRVKALHNFKGTNNDELCFMKGDIITVTQTMEGGWWEGTLNGKTGWFPSNYIKEIRADIVSTEIPGGKRSSGAVKGSDVQAYKRESMQYYHNVVLQNVIDTEKTHVQELTTVLQTYIQPIHSSSILSSAEYTQLVGNLEEIVTFQNSFLSSLEDCMKQPPYQRRVGGIFMKHAPRLKELYMAYSANHPRAAAILQNKRDDLNKFMDSLGVSKGAMTLTTNLYKPFTRLDKYPSLLKELERHVEESHVDRGDTQRAIAVYRDIANACMEIRKTKEMEYEILTSAIKGWEGEEIAKLGEVIHLSQVQVQTLAGDKFDRIFVLFPSVLVMLSMSPRLSGYQYEGQLPLSGMNVCLCEGEEGEQDNSFEISGNMIEKITVTCGTRTEAVAWIDSLSQQVNVTQISGTTKPQSLQIFTSQPSISLLTQAKTAMMTHSTWTMSCLRPSPPLRQQLVSKEDLVRSPRMGRKPVRRKPVRTHSQDEYDYKCRWRQYDPRTMEEDAVILKVIEAYCSARRRNDVNSLDLKKLKVNEDGTIEGYGDMIISPESEEYHILHGNPGMIGGFCCSFPLAKAIAKEKFTLVRPLPNPNLGTISETPRRDVAVQALPKETVNVVKPLQAENSNGQTLKRDVGIQAYVTNPHVLIADEEKIIFDDGDPSNLQEKTLVDTVYSLKDQVRALERVQEKMKRDLEDEQKARKKLEINVKKALKLSWDENLT</sequence>
<comment type="caution">
    <text evidence="8">The sequence shown here is derived from an EMBL/GenBank/DDBJ whole genome shotgun (WGS) entry which is preliminary data.</text>
</comment>
<evidence type="ECO:0008006" key="10">
    <source>
        <dbReference type="Google" id="ProtNLM"/>
    </source>
</evidence>
<dbReference type="Pfam" id="PF00621">
    <property type="entry name" value="RhoGEF"/>
    <property type="match status" value="1"/>
</dbReference>
<dbReference type="InterPro" id="IPR035899">
    <property type="entry name" value="DBL_dom_sf"/>
</dbReference>
<dbReference type="Gene3D" id="2.30.29.30">
    <property type="entry name" value="Pleckstrin-homology domain (PH domain)/Phosphotyrosine-binding domain (PTB)"/>
    <property type="match status" value="1"/>
</dbReference>
<accession>A0AA88Y1M3</accession>
<dbReference type="FunFam" id="2.30.30.40:FF:000072">
    <property type="entry name" value="Unconventional Myosin IB"/>
    <property type="match status" value="1"/>
</dbReference>
<organism evidence="8 9">
    <name type="scientific">Pinctada imbricata</name>
    <name type="common">Atlantic pearl-oyster</name>
    <name type="synonym">Pinctada martensii</name>
    <dbReference type="NCBI Taxonomy" id="66713"/>
    <lineage>
        <taxon>Eukaryota</taxon>
        <taxon>Metazoa</taxon>
        <taxon>Spiralia</taxon>
        <taxon>Lophotrochozoa</taxon>
        <taxon>Mollusca</taxon>
        <taxon>Bivalvia</taxon>
        <taxon>Autobranchia</taxon>
        <taxon>Pteriomorphia</taxon>
        <taxon>Pterioida</taxon>
        <taxon>Pterioidea</taxon>
        <taxon>Pteriidae</taxon>
        <taxon>Pinctada</taxon>
    </lineage>
</organism>
<reference evidence="8" key="1">
    <citation type="submission" date="2019-08" db="EMBL/GenBank/DDBJ databases">
        <title>The improved chromosome-level genome for the pearl oyster Pinctada fucata martensii using PacBio sequencing and Hi-C.</title>
        <authorList>
            <person name="Zheng Z."/>
        </authorList>
    </citation>
    <scope>NUCLEOTIDE SEQUENCE</scope>
    <source>
        <strain evidence="8">ZZ-2019</strain>
        <tissue evidence="8">Adductor muscle</tissue>
    </source>
</reference>
<dbReference type="PROSITE" id="PS50003">
    <property type="entry name" value="PH_DOMAIN"/>
    <property type="match status" value="1"/>
</dbReference>
<dbReference type="Pfam" id="PF16614">
    <property type="entry name" value="RhoGEF67_u2"/>
    <property type="match status" value="1"/>
</dbReference>
<dbReference type="GO" id="GO:0005737">
    <property type="term" value="C:cytoplasm"/>
    <property type="evidence" value="ECO:0007669"/>
    <property type="project" value="TreeGrafter"/>
</dbReference>
<dbReference type="PRINTS" id="PR00452">
    <property type="entry name" value="SH3DOMAIN"/>
</dbReference>
<proteinExistence type="predicted"/>
<feature type="region of interest" description="Disordered" evidence="4">
    <location>
        <begin position="633"/>
        <end position="652"/>
    </location>
</feature>
<evidence type="ECO:0000256" key="2">
    <source>
        <dbReference type="PROSITE-ProRule" id="PRU00192"/>
    </source>
</evidence>
<dbReference type="CDD" id="cd00160">
    <property type="entry name" value="RhoGEF"/>
    <property type="match status" value="1"/>
</dbReference>
<dbReference type="PROSITE" id="PS50010">
    <property type="entry name" value="DH_2"/>
    <property type="match status" value="1"/>
</dbReference>